<dbReference type="EMBL" id="STGJ01000024">
    <property type="protein sequence ID" value="TIC78607.1"/>
    <property type="molecule type" value="Genomic_DNA"/>
</dbReference>
<dbReference type="Pfam" id="PF05258">
    <property type="entry name" value="DciA"/>
    <property type="match status" value="1"/>
</dbReference>
<evidence type="ECO:0000313" key="1">
    <source>
        <dbReference type="EMBL" id="TIC78607.1"/>
    </source>
</evidence>
<sequence>MEYRPLNALVRQGPLARLAAIAGEARALDDAFQQQLPAAIAGQCHAVRIRDGELVVFADHGVAAARLRMLGDGLLAALAARGFTASRVRVRVAPRVQPPARAKTIAVGAAGVAALQAAAEQVDDAALARALSRMAAHHRR</sequence>
<protein>
    <submittedName>
        <fullName evidence="1">DUF721 domain-containing protein</fullName>
    </submittedName>
</protein>
<dbReference type="OrthoDB" id="8562411at2"/>
<name>A0A4T0UJ70_9NEIS</name>
<accession>A0A4T0UJ70</accession>
<keyword evidence="2" id="KW-1185">Reference proteome</keyword>
<proteinExistence type="predicted"/>
<dbReference type="InterPro" id="IPR007922">
    <property type="entry name" value="DciA-like"/>
</dbReference>
<dbReference type="RefSeq" id="WP_136555764.1">
    <property type="nucleotide sequence ID" value="NZ_STGJ01000024.1"/>
</dbReference>
<evidence type="ECO:0000313" key="2">
    <source>
        <dbReference type="Proteomes" id="UP000308891"/>
    </source>
</evidence>
<comment type="caution">
    <text evidence="1">The sequence shown here is derived from an EMBL/GenBank/DDBJ whole genome shotgun (WGS) entry which is preliminary data.</text>
</comment>
<organism evidence="1 2">
    <name type="scientific">Crenobacter intestini</name>
    <dbReference type="NCBI Taxonomy" id="2563443"/>
    <lineage>
        <taxon>Bacteria</taxon>
        <taxon>Pseudomonadati</taxon>
        <taxon>Pseudomonadota</taxon>
        <taxon>Betaproteobacteria</taxon>
        <taxon>Neisseriales</taxon>
        <taxon>Neisseriaceae</taxon>
        <taxon>Crenobacter</taxon>
    </lineage>
</organism>
<gene>
    <name evidence="1" type="ORF">E5K04_15540</name>
</gene>
<dbReference type="AlphaFoldDB" id="A0A4T0UJ70"/>
<dbReference type="Proteomes" id="UP000308891">
    <property type="component" value="Unassembled WGS sequence"/>
</dbReference>
<reference evidence="1 2" key="1">
    <citation type="submission" date="2019-04" db="EMBL/GenBank/DDBJ databases">
        <title>Crenobacter sp. nov.</title>
        <authorList>
            <person name="Shi S."/>
        </authorList>
    </citation>
    <scope>NUCLEOTIDE SEQUENCE [LARGE SCALE GENOMIC DNA]</scope>
    <source>
        <strain evidence="1 2">GY 70310</strain>
    </source>
</reference>